<keyword evidence="8" id="KW-0067">ATP-binding</keyword>
<dbReference type="NCBIfam" id="TIGR00150">
    <property type="entry name" value="T6A_YjeE"/>
    <property type="match status" value="1"/>
</dbReference>
<evidence type="ECO:0000313" key="12">
    <source>
        <dbReference type="Proteomes" id="UP000272412"/>
    </source>
</evidence>
<dbReference type="GO" id="GO:0005737">
    <property type="term" value="C:cytoplasm"/>
    <property type="evidence" value="ECO:0007669"/>
    <property type="project" value="UniProtKB-SubCell"/>
</dbReference>
<accession>A0A3N4NIY1</accession>
<reference evidence="11 12" key="1">
    <citation type="submission" date="2018-11" db="EMBL/GenBank/DDBJ databases">
        <title>Neisseria weixii sp. nov. isolated from the rectal contents of plateau pika (Ochotona cruzoniae).</title>
        <authorList>
            <person name="Zhang G."/>
        </authorList>
    </citation>
    <scope>NUCLEOTIDE SEQUENCE [LARGE SCALE GENOMIC DNA]</scope>
    <source>
        <strain evidence="11 12">10009</strain>
    </source>
</reference>
<dbReference type="GO" id="GO:0005524">
    <property type="term" value="F:ATP binding"/>
    <property type="evidence" value="ECO:0007669"/>
    <property type="project" value="UniProtKB-KW"/>
</dbReference>
<keyword evidence="11" id="KW-0808">Transferase</keyword>
<dbReference type="PANTHER" id="PTHR33540:SF2">
    <property type="entry name" value="TRNA THREONYLCARBAMOYLADENOSINE BIOSYNTHESIS PROTEIN TSAE"/>
    <property type="match status" value="1"/>
</dbReference>
<comment type="caution">
    <text evidence="11">The sequence shown here is derived from an EMBL/GenBank/DDBJ whole genome shotgun (WGS) entry which is preliminary data.</text>
</comment>
<comment type="similarity">
    <text evidence="2">Belongs to the TsaE family.</text>
</comment>
<evidence type="ECO:0000256" key="8">
    <source>
        <dbReference type="ARBA" id="ARBA00022840"/>
    </source>
</evidence>
<proteinExistence type="inferred from homology"/>
<dbReference type="Pfam" id="PF02367">
    <property type="entry name" value="TsaE"/>
    <property type="match status" value="1"/>
</dbReference>
<dbReference type="InterPro" id="IPR003442">
    <property type="entry name" value="T6A_TsaE"/>
</dbReference>
<keyword evidence="4" id="KW-0963">Cytoplasm</keyword>
<evidence type="ECO:0000256" key="2">
    <source>
        <dbReference type="ARBA" id="ARBA00007599"/>
    </source>
</evidence>
<evidence type="ECO:0000256" key="4">
    <source>
        <dbReference type="ARBA" id="ARBA00022490"/>
    </source>
</evidence>
<comment type="subcellular location">
    <subcellularLocation>
        <location evidence="1">Cytoplasm</location>
    </subcellularLocation>
</comment>
<keyword evidence="12" id="KW-1185">Reference proteome</keyword>
<protein>
    <recommendedName>
        <fullName evidence="3">tRNA threonylcarbamoyladenosine biosynthesis protein TsaE</fullName>
    </recommendedName>
    <alternativeName>
        <fullName evidence="10">t(6)A37 threonylcarbamoyladenosine biosynthesis protein TsaE</fullName>
    </alternativeName>
</protein>
<gene>
    <name evidence="11" type="primary">tsaE</name>
    <name evidence="11" type="ORF">EGK74_06660</name>
</gene>
<dbReference type="EMBL" id="RPFL01000015">
    <property type="protein sequence ID" value="RPD87163.1"/>
    <property type="molecule type" value="Genomic_DNA"/>
</dbReference>
<dbReference type="InterPro" id="IPR027417">
    <property type="entry name" value="P-loop_NTPase"/>
</dbReference>
<keyword evidence="9" id="KW-0460">Magnesium</keyword>
<dbReference type="SUPFAM" id="SSF52540">
    <property type="entry name" value="P-loop containing nucleoside triphosphate hydrolases"/>
    <property type="match status" value="1"/>
</dbReference>
<dbReference type="Proteomes" id="UP000272412">
    <property type="component" value="Unassembled WGS sequence"/>
</dbReference>
<sequence length="156" mass="16917">MTDGASVSRFLADEEATLALGASWAKSLSAPLVVYLQGGLGAGKTTFTRGLLRGLGHQGAVKSPTYAIVESYPLAGFTLHHFDLYRFSTPEEWEDAGLDDLFDVQNVCLIEWPQQGGEFTPAADITLSLNHAEHGRTVVFTAHTAHGRKSLETWLN</sequence>
<dbReference type="GO" id="GO:0016740">
    <property type="term" value="F:transferase activity"/>
    <property type="evidence" value="ECO:0007669"/>
    <property type="project" value="UniProtKB-KW"/>
</dbReference>
<dbReference type="AlphaFoldDB" id="A0A3N4NIY1"/>
<dbReference type="GO" id="GO:0046872">
    <property type="term" value="F:metal ion binding"/>
    <property type="evidence" value="ECO:0007669"/>
    <property type="project" value="UniProtKB-KW"/>
</dbReference>
<keyword evidence="7" id="KW-0547">Nucleotide-binding</keyword>
<evidence type="ECO:0000256" key="5">
    <source>
        <dbReference type="ARBA" id="ARBA00022694"/>
    </source>
</evidence>
<organism evidence="11 12">
    <name type="scientific">Neisseria weixii</name>
    <dbReference type="NCBI Taxonomy" id="1853276"/>
    <lineage>
        <taxon>Bacteria</taxon>
        <taxon>Pseudomonadati</taxon>
        <taxon>Pseudomonadota</taxon>
        <taxon>Betaproteobacteria</taxon>
        <taxon>Neisseriales</taxon>
        <taxon>Neisseriaceae</taxon>
        <taxon>Neisseria</taxon>
    </lineage>
</organism>
<dbReference type="PANTHER" id="PTHR33540">
    <property type="entry name" value="TRNA THREONYLCARBAMOYLADENOSINE BIOSYNTHESIS PROTEIN TSAE"/>
    <property type="match status" value="1"/>
</dbReference>
<evidence type="ECO:0000256" key="1">
    <source>
        <dbReference type="ARBA" id="ARBA00004496"/>
    </source>
</evidence>
<evidence type="ECO:0000256" key="10">
    <source>
        <dbReference type="ARBA" id="ARBA00032441"/>
    </source>
</evidence>
<dbReference type="OrthoDB" id="9800307at2"/>
<dbReference type="GO" id="GO:0002949">
    <property type="term" value="P:tRNA threonylcarbamoyladenosine modification"/>
    <property type="evidence" value="ECO:0007669"/>
    <property type="project" value="InterPro"/>
</dbReference>
<evidence type="ECO:0000256" key="7">
    <source>
        <dbReference type="ARBA" id="ARBA00022741"/>
    </source>
</evidence>
<name>A0A3N4NIY1_9NEIS</name>
<keyword evidence="6" id="KW-0479">Metal-binding</keyword>
<dbReference type="RefSeq" id="WP_123804805.1">
    <property type="nucleotide sequence ID" value="NZ_RPFL01000015.1"/>
</dbReference>
<evidence type="ECO:0000256" key="6">
    <source>
        <dbReference type="ARBA" id="ARBA00022723"/>
    </source>
</evidence>
<evidence type="ECO:0000313" key="11">
    <source>
        <dbReference type="EMBL" id="RPD87163.1"/>
    </source>
</evidence>
<evidence type="ECO:0000256" key="9">
    <source>
        <dbReference type="ARBA" id="ARBA00022842"/>
    </source>
</evidence>
<dbReference type="Gene3D" id="3.40.50.300">
    <property type="entry name" value="P-loop containing nucleotide triphosphate hydrolases"/>
    <property type="match status" value="1"/>
</dbReference>
<evidence type="ECO:0000256" key="3">
    <source>
        <dbReference type="ARBA" id="ARBA00019010"/>
    </source>
</evidence>
<keyword evidence="5" id="KW-0819">tRNA processing</keyword>